<dbReference type="STRING" id="1612149.SAMN05216324_12325"/>
<keyword evidence="1" id="KW-0472">Membrane</keyword>
<proteinExistence type="predicted"/>
<name>A0A1K2IW35_9FLAO</name>
<accession>A0A1K2IW35</accession>
<keyword evidence="1" id="KW-1133">Transmembrane helix</keyword>
<reference evidence="3" key="1">
    <citation type="submission" date="2016-10" db="EMBL/GenBank/DDBJ databases">
        <authorList>
            <person name="Varghese N."/>
            <person name="Submissions S."/>
        </authorList>
    </citation>
    <scope>NUCLEOTIDE SEQUENCE [LARGE SCALE GENOMIC DNA]</scope>
    <source>
        <strain evidence="3">SUR2</strain>
    </source>
</reference>
<organism evidence="2 3">
    <name type="scientific">Chryseobacterium limigenitum</name>
    <dbReference type="NCBI Taxonomy" id="1612149"/>
    <lineage>
        <taxon>Bacteria</taxon>
        <taxon>Pseudomonadati</taxon>
        <taxon>Bacteroidota</taxon>
        <taxon>Flavobacteriia</taxon>
        <taxon>Flavobacteriales</taxon>
        <taxon>Weeksellaceae</taxon>
        <taxon>Chryseobacterium group</taxon>
        <taxon>Chryseobacterium</taxon>
    </lineage>
</organism>
<sequence>MLTLTENTFITFVIHPIIMKNIFIFSLLSILFLQSCSFLEQNEFIETKVISSDLNEQIIYKFYHTGINNYKVDFYSVNKSDSTKLFGHFVSEALFNSNPYRISQNRHEIIIRNQLFSEEKKLITRNGRSIILTNR</sequence>
<evidence type="ECO:0000256" key="1">
    <source>
        <dbReference type="SAM" id="Phobius"/>
    </source>
</evidence>
<dbReference type="AlphaFoldDB" id="A0A1K2IW35"/>
<keyword evidence="3" id="KW-1185">Reference proteome</keyword>
<protein>
    <submittedName>
        <fullName evidence="2">Uncharacterized protein</fullName>
    </submittedName>
</protein>
<feature type="transmembrane region" description="Helical" evidence="1">
    <location>
        <begin position="12"/>
        <end position="33"/>
    </location>
</feature>
<gene>
    <name evidence="2" type="ORF">SAMN05216324_12325</name>
</gene>
<dbReference type="Proteomes" id="UP000182034">
    <property type="component" value="Unassembled WGS sequence"/>
</dbReference>
<evidence type="ECO:0000313" key="3">
    <source>
        <dbReference type="Proteomes" id="UP000182034"/>
    </source>
</evidence>
<dbReference type="EMBL" id="FPKW01000023">
    <property type="protein sequence ID" value="SFZ96644.1"/>
    <property type="molecule type" value="Genomic_DNA"/>
</dbReference>
<keyword evidence="1" id="KW-0812">Transmembrane</keyword>
<evidence type="ECO:0000313" key="2">
    <source>
        <dbReference type="EMBL" id="SFZ96644.1"/>
    </source>
</evidence>